<sequence length="105" mass="12327">MNCELLNKYDVRVFKTFCRDIIGKCVKYDKEGIVILLRNNRMKNVLTNKDLGNKVFKAEKVLLSVLKQGNKLKYYLIIDGNKTELELGKLEKTLIYKEIHKFAEK</sequence>
<evidence type="ECO:0000313" key="2">
    <source>
        <dbReference type="Proteomes" id="UP000198558"/>
    </source>
</evidence>
<organism evidence="1 2">
    <name type="scientific">Thomasclavelia cocleata</name>
    <dbReference type="NCBI Taxonomy" id="69824"/>
    <lineage>
        <taxon>Bacteria</taxon>
        <taxon>Bacillati</taxon>
        <taxon>Bacillota</taxon>
        <taxon>Erysipelotrichia</taxon>
        <taxon>Erysipelotrichales</taxon>
        <taxon>Coprobacillaceae</taxon>
        <taxon>Thomasclavelia</taxon>
    </lineage>
</organism>
<keyword evidence="2" id="KW-1185">Reference proteome</keyword>
<dbReference type="GeneID" id="78288955"/>
<dbReference type="Proteomes" id="UP000198558">
    <property type="component" value="Unassembled WGS sequence"/>
</dbReference>
<proteinExistence type="predicted"/>
<dbReference type="RefSeq" id="WP_092355117.1">
    <property type="nucleotide sequence ID" value="NZ_FOIN01000028.1"/>
</dbReference>
<evidence type="ECO:0000313" key="1">
    <source>
        <dbReference type="EMBL" id="SET68517.1"/>
    </source>
</evidence>
<dbReference type="AlphaFoldDB" id="A0A1I0GC93"/>
<protein>
    <submittedName>
        <fullName evidence="1">Uncharacterized protein</fullName>
    </submittedName>
</protein>
<reference evidence="2" key="1">
    <citation type="submission" date="2016-10" db="EMBL/GenBank/DDBJ databases">
        <authorList>
            <person name="Varghese N."/>
            <person name="Submissions S."/>
        </authorList>
    </citation>
    <scope>NUCLEOTIDE SEQUENCE [LARGE SCALE GENOMIC DNA]</scope>
    <source>
        <strain evidence="2">DSM 1551</strain>
    </source>
</reference>
<name>A0A1I0GC93_9FIRM</name>
<gene>
    <name evidence="1" type="ORF">SAMN04489758_12818</name>
</gene>
<accession>A0A1I0GC93</accession>
<dbReference type="EMBL" id="FOIN01000028">
    <property type="protein sequence ID" value="SET68517.1"/>
    <property type="molecule type" value="Genomic_DNA"/>
</dbReference>